<sequence>MKIINQHFINGKFVPSHGTEIQELYNPSTGEKIGEVSLGDQTDARNAINAAAAAYKKFSQTSIDERCAMLQRLYDSIMRKKDLLNIIAMKEYGSPAGATNGRTEFSAQIFLEMKEELQHYPFEYKEGKATVVMTSLGVIGAITPWNADYTHIASKIAPAIATGNTIVVKPSAISALQTQVFTECLADAEIPDGVINIINGRGATVGTEIVTNPKISKVNFTGSTTVGKMIWKETANSMARMTLELGGKSPIVILEDADLDDVISKALIIAFSNSGQACHAGTRLIVPESKLDNVKFTLLNALPHFKVGLPTDPDIQIGPMVSEKQYQRVQQYIKIGMEEGAHILSGGLGKPKGLENGYFVRPTVFTNVTSDMTIAQEEIFGPVLSVLTYANQSEAVKIANDTIYGLSGYVFGKNIANARKVANQIRSGRVLINKAYSDEPKAPFGGMKQSGVGRTSGHYSIDDYLESKAILDK</sequence>
<dbReference type="PROSITE" id="PS00687">
    <property type="entry name" value="ALDEHYDE_DEHYDR_GLU"/>
    <property type="match status" value="1"/>
</dbReference>
<comment type="similarity">
    <text evidence="1 4">Belongs to the aldehyde dehydrogenase family.</text>
</comment>
<evidence type="ECO:0000256" key="1">
    <source>
        <dbReference type="ARBA" id="ARBA00009986"/>
    </source>
</evidence>
<dbReference type="CDD" id="cd07138">
    <property type="entry name" value="ALDH_CddD_SSP0762"/>
    <property type="match status" value="1"/>
</dbReference>
<evidence type="ECO:0000313" key="9">
    <source>
        <dbReference type="Proteomes" id="UP000199047"/>
    </source>
</evidence>
<dbReference type="InterPro" id="IPR029510">
    <property type="entry name" value="Ald_DH_CS_GLU"/>
</dbReference>
<keyword evidence="9" id="KW-1185">Reference proteome</keyword>
<dbReference type="InterPro" id="IPR016161">
    <property type="entry name" value="Ald_DH/histidinol_DH"/>
</dbReference>
<protein>
    <submittedName>
        <fullName evidence="7">Aldehyde dehydrogenase</fullName>
        <ecNumber evidence="7">1.2.1.3</ecNumber>
    </submittedName>
</protein>
<dbReference type="RefSeq" id="WP_010388287.1">
    <property type="nucleotide sequence ID" value="NZ_FBSX01000024.1"/>
</dbReference>
<dbReference type="EMBL" id="FBTU01000016">
    <property type="protein sequence ID" value="CUW10855.1"/>
    <property type="molecule type" value="Genomic_DNA"/>
</dbReference>
<dbReference type="AlphaFoldDB" id="A0AAN2UHW1"/>
<evidence type="ECO:0000256" key="4">
    <source>
        <dbReference type="RuleBase" id="RU003345"/>
    </source>
</evidence>
<comment type="caution">
    <text evidence="7">The sequence shown here is derived from an EMBL/GenBank/DDBJ whole genome shotgun (WGS) entry which is preliminary data.</text>
</comment>
<evidence type="ECO:0000313" key="6">
    <source>
        <dbReference type="EMBL" id="CUW09780.1"/>
    </source>
</evidence>
<reference evidence="8 9" key="1">
    <citation type="submission" date="2015-12" db="EMBL/GenBank/DDBJ databases">
        <authorList>
            <person name="Andreevskaya M."/>
        </authorList>
    </citation>
    <scope>NUCLEOTIDE SEQUENCE [LARGE SCALE GENOMIC DNA]</scope>
    <source>
        <strain evidence="6 9">KSL4-2</strain>
        <strain evidence="7 8">PL111</strain>
    </source>
</reference>
<dbReference type="PANTHER" id="PTHR42804">
    <property type="entry name" value="ALDEHYDE DEHYDROGENASE"/>
    <property type="match status" value="1"/>
</dbReference>
<keyword evidence="2 4" id="KW-0560">Oxidoreductase</keyword>
<name>A0AAN2UHW1_9LACO</name>
<dbReference type="InterPro" id="IPR016163">
    <property type="entry name" value="Ald_DH_C"/>
</dbReference>
<dbReference type="Gene3D" id="3.40.309.10">
    <property type="entry name" value="Aldehyde Dehydrogenase, Chain A, domain 2"/>
    <property type="match status" value="1"/>
</dbReference>
<dbReference type="Proteomes" id="UP000198868">
    <property type="component" value="Unassembled WGS sequence"/>
</dbReference>
<dbReference type="EC" id="1.2.1.3" evidence="7"/>
<dbReference type="GeneID" id="61037615"/>
<dbReference type="InterPro" id="IPR016162">
    <property type="entry name" value="Ald_DH_N"/>
</dbReference>
<evidence type="ECO:0000313" key="7">
    <source>
        <dbReference type="EMBL" id="CUW10855.1"/>
    </source>
</evidence>
<gene>
    <name evidence="6" type="ORF">KSL4_1605</name>
    <name evidence="7" type="ORF">PL111_1662</name>
</gene>
<dbReference type="SUPFAM" id="SSF53720">
    <property type="entry name" value="ALDH-like"/>
    <property type="match status" value="1"/>
</dbReference>
<evidence type="ECO:0000313" key="8">
    <source>
        <dbReference type="Proteomes" id="UP000198868"/>
    </source>
</evidence>
<dbReference type="Gene3D" id="3.40.605.10">
    <property type="entry name" value="Aldehyde Dehydrogenase, Chain A, domain 1"/>
    <property type="match status" value="1"/>
</dbReference>
<dbReference type="PANTHER" id="PTHR42804:SF1">
    <property type="entry name" value="ALDEHYDE DEHYDROGENASE-RELATED"/>
    <property type="match status" value="1"/>
</dbReference>
<dbReference type="EMBL" id="FBTB01000010">
    <property type="protein sequence ID" value="CUW09780.1"/>
    <property type="molecule type" value="Genomic_DNA"/>
</dbReference>
<proteinExistence type="inferred from homology"/>
<feature type="active site" evidence="3">
    <location>
        <position position="244"/>
    </location>
</feature>
<dbReference type="Proteomes" id="UP000199047">
    <property type="component" value="Unassembled WGS sequence"/>
</dbReference>
<accession>A0AAN2UHW1</accession>
<organism evidence="7 8">
    <name type="scientific">Leuconostoc inhae</name>
    <dbReference type="NCBI Taxonomy" id="178001"/>
    <lineage>
        <taxon>Bacteria</taxon>
        <taxon>Bacillati</taxon>
        <taxon>Bacillota</taxon>
        <taxon>Bacilli</taxon>
        <taxon>Lactobacillales</taxon>
        <taxon>Lactobacillaceae</taxon>
        <taxon>Leuconostoc</taxon>
    </lineage>
</organism>
<evidence type="ECO:0000259" key="5">
    <source>
        <dbReference type="Pfam" id="PF00171"/>
    </source>
</evidence>
<evidence type="ECO:0000256" key="3">
    <source>
        <dbReference type="PROSITE-ProRule" id="PRU10007"/>
    </source>
</evidence>
<feature type="domain" description="Aldehyde dehydrogenase" evidence="5">
    <location>
        <begin position="14"/>
        <end position="470"/>
    </location>
</feature>
<dbReference type="InterPro" id="IPR015590">
    <property type="entry name" value="Aldehyde_DH_dom"/>
</dbReference>
<dbReference type="FunFam" id="3.40.605.10:FF:000063">
    <property type="entry name" value="Succinate-semialdehyde dehydrogenase, mitochondrial"/>
    <property type="match status" value="1"/>
</dbReference>
<dbReference type="FunFam" id="3.40.309.10:FF:000012">
    <property type="entry name" value="Betaine aldehyde dehydrogenase"/>
    <property type="match status" value="1"/>
</dbReference>
<evidence type="ECO:0000256" key="2">
    <source>
        <dbReference type="ARBA" id="ARBA00023002"/>
    </source>
</evidence>
<dbReference type="GO" id="GO:0004029">
    <property type="term" value="F:aldehyde dehydrogenase (NAD+) activity"/>
    <property type="evidence" value="ECO:0007669"/>
    <property type="project" value="UniProtKB-EC"/>
</dbReference>
<dbReference type="Pfam" id="PF00171">
    <property type="entry name" value="Aldedh"/>
    <property type="match status" value="1"/>
</dbReference>